<evidence type="ECO:0000313" key="3">
    <source>
        <dbReference type="Proteomes" id="UP000000270"/>
    </source>
</evidence>
<evidence type="ECO:0000313" key="2">
    <source>
        <dbReference type="EMBL" id="BAF89904.1"/>
    </source>
</evidence>
<keyword evidence="3" id="KW-1185">Reference proteome</keyword>
<dbReference type="EMBL" id="AP009384">
    <property type="protein sequence ID" value="BAF89904.1"/>
    <property type="molecule type" value="Genomic_DNA"/>
</dbReference>
<dbReference type="AlphaFoldDB" id="A8IKG7"/>
<dbReference type="HOGENOM" id="CLU_065750_2_0_5"/>
<feature type="compositionally biased region" description="Low complexity" evidence="1">
    <location>
        <begin position="241"/>
        <end position="268"/>
    </location>
</feature>
<dbReference type="SUPFAM" id="SSF52540">
    <property type="entry name" value="P-loop containing nucleoside triphosphate hydrolases"/>
    <property type="match status" value="1"/>
</dbReference>
<gene>
    <name evidence="2" type="ordered locus">AZC_3906</name>
</gene>
<reference evidence="2 3" key="4">
    <citation type="journal article" date="2009" name="Appl. Environ. Microbiol.">
        <title>Comparative genome-wide transcriptional profiling of Azorhizobium caulinodans ORS571 grown under free-living and symbiotic conditions.</title>
        <authorList>
            <person name="Tsukada S."/>
            <person name="Aono T."/>
            <person name="Akiba N."/>
            <person name="Lee KB."/>
            <person name="Liu CT."/>
            <person name="Toyazaki H."/>
            <person name="Oyaizu H."/>
        </authorList>
    </citation>
    <scope>NUCLEOTIDE SEQUENCE [LARGE SCALE GENOMIC DNA]</scope>
    <source>
        <strain evidence="3">ATCC 43989 / DSM 5975 / JCM 20966 / LMG 6465 / NBRC 14845 / NCIMB 13405 / ORS 571</strain>
    </source>
</reference>
<dbReference type="Proteomes" id="UP000000270">
    <property type="component" value="Chromosome"/>
</dbReference>
<evidence type="ECO:0000256" key="1">
    <source>
        <dbReference type="SAM" id="MobiDB-lite"/>
    </source>
</evidence>
<dbReference type="eggNOG" id="COG4544">
    <property type="taxonomic scope" value="Bacteria"/>
</dbReference>
<reference evidence="2 3" key="3">
    <citation type="journal article" date="2008" name="BMC Genomics">
        <title>The genome of the versatile nitrogen fixer Azorhizobium caulinodans ORS571.</title>
        <authorList>
            <person name="Lee KB."/>
            <person name="Backer P.D."/>
            <person name="Aono T."/>
            <person name="Liu CT."/>
            <person name="Suzuki S."/>
            <person name="Suzuki T."/>
            <person name="Kaneko T."/>
            <person name="Yamada M."/>
            <person name="Tabata S."/>
            <person name="Kupfer D.M."/>
            <person name="Najar F.Z."/>
            <person name="Wiley G.B."/>
            <person name="Roe B."/>
            <person name="Binnewies T.T."/>
            <person name="Ussery D.W."/>
            <person name="D'Haeze W."/>
            <person name="Herder J.D."/>
            <person name="Gevers D."/>
            <person name="Vereecke D."/>
            <person name="Holsters M."/>
            <person name="Oyaizu H."/>
        </authorList>
    </citation>
    <scope>NUCLEOTIDE SEQUENCE [LARGE SCALE GENOMIC DNA]</scope>
    <source>
        <strain evidence="3">ATCC 43989 / DSM 5975 / JCM 20966 / LMG 6465 / NBRC 14845 / NCIMB 13405 / ORS 571</strain>
    </source>
</reference>
<sequence length="268" mass="27284">MSATAEQLRALRQEVAGLERWTGQGAARRVPLGHAEVDAALGGGLETGRLHEFFSRAAGDVGAAAGFAAMLAARFGSGVFWLRQEQAGRQGGALHGPGLAEIGLDPAQLILGVLEDPLAVLAAAGEAARCPGVGSVVVELHGMPRALDLIATRRLALAAEGSGASVLLLRIGGEARPSAAWTRWSVSAAPSAPLEAGAPGHPALDLELTRQKSGPPGGPWRVEWDRDGASFRTWSGGGAALSGAPLPPAADGSSAPPRRAVLPLRRLG</sequence>
<dbReference type="Gene3D" id="3.40.50.300">
    <property type="entry name" value="P-loop containing nucleotide triphosphate hydrolases"/>
    <property type="match status" value="1"/>
</dbReference>
<reference evidence="3" key="2">
    <citation type="submission" date="2007-04" db="EMBL/GenBank/DDBJ databases">
        <title>Complete genome sequence of the nitrogen-fixing bacterium Azorhizobium caulinodans ORS571.</title>
        <authorList>
            <person name="Lee K.B."/>
            <person name="Backer P.D."/>
            <person name="Aono T."/>
            <person name="Liu C.T."/>
            <person name="Suzuki S."/>
            <person name="Suzuki T."/>
            <person name="Kaneko T."/>
            <person name="Yamada M."/>
            <person name="Tabata S."/>
            <person name="Kupfer D.M."/>
            <person name="Najar F.Z."/>
            <person name="Wiley G.B."/>
            <person name="Roe B."/>
            <person name="Binnewies T."/>
            <person name="Ussery D."/>
            <person name="Vereecke D."/>
            <person name="Gevers D."/>
            <person name="Holsters M."/>
            <person name="Oyaizu H."/>
        </authorList>
    </citation>
    <scope>NUCLEOTIDE SEQUENCE [LARGE SCALE GENOMIC DNA]</scope>
    <source>
        <strain evidence="3">ATCC 43989 / DSM 5975 / JCM 20966 / LMG 6465 / NBRC 14845 / NCIMB 13405 / ORS 571</strain>
    </source>
</reference>
<reference evidence="2 3" key="1">
    <citation type="journal article" date="2007" name="Appl. Environ. Microbiol.">
        <title>Rhizobial factors required for stem nodule maturation and maintenance in Sesbania rostrata-Azorhizobium caulinodans ORS571 symbiosis.</title>
        <authorList>
            <person name="Suzuki S."/>
            <person name="Aono T."/>
            <person name="Lee KB."/>
            <person name="Suzuki T."/>
            <person name="Liu CT."/>
            <person name="Miwa H."/>
            <person name="Wakao S."/>
            <person name="Iki T."/>
            <person name="Oyaizu H."/>
        </authorList>
    </citation>
    <scope>NUCLEOTIDE SEQUENCE [LARGE SCALE GENOMIC DNA]</scope>
    <source>
        <strain evidence="3">ATCC 43989 / DSM 5975 / JCM 20966 / LMG 6465 / NBRC 14845 / NCIMB 13405 / ORS 571</strain>
    </source>
</reference>
<protein>
    <recommendedName>
        <fullName evidence="4">Protein ImuA</fullName>
    </recommendedName>
</protein>
<reference evidence="2 3" key="5">
    <citation type="journal article" date="2010" name="Appl. Environ. Microbiol.">
        <title>phrR-like gene praR of Azorhizobium caulinodans ORS571 is essential for symbiosis with Sesbania rostrata and is involved in expression of reb genes.</title>
        <authorList>
            <person name="Akiba N."/>
            <person name="Aono T."/>
            <person name="Toyazaki H."/>
            <person name="Sato S."/>
            <person name="Oyaizu H."/>
        </authorList>
    </citation>
    <scope>NUCLEOTIDE SEQUENCE [LARGE SCALE GENOMIC DNA]</scope>
    <source>
        <strain evidence="3">ATCC 43989 / DSM 5975 / JCM 20966 / LMG 6465 / NBRC 14845 / NCIMB 13405 / ORS 571</strain>
    </source>
</reference>
<dbReference type="STRING" id="438753.AZC_3906"/>
<proteinExistence type="predicted"/>
<accession>A8IKG7</accession>
<evidence type="ECO:0008006" key="4">
    <source>
        <dbReference type="Google" id="ProtNLM"/>
    </source>
</evidence>
<organism evidence="2 3">
    <name type="scientific">Azorhizobium caulinodans (strain ATCC 43989 / DSM 5975 / JCM 20966 / LMG 6465 / NBRC 14845 / NCIMB 13405 / ORS 571)</name>
    <dbReference type="NCBI Taxonomy" id="438753"/>
    <lineage>
        <taxon>Bacteria</taxon>
        <taxon>Pseudomonadati</taxon>
        <taxon>Pseudomonadota</taxon>
        <taxon>Alphaproteobacteria</taxon>
        <taxon>Hyphomicrobiales</taxon>
        <taxon>Xanthobacteraceae</taxon>
        <taxon>Azorhizobium</taxon>
    </lineage>
</organism>
<reference evidence="2 3" key="6">
    <citation type="journal article" date="2011" name="Appl. Environ. Microbiol.">
        <title>Involvement of the azorhizobial chromosome partition gene (parA) in the onset of bacteroid differentiation during Sesbania rostrata stem nodule development.</title>
        <authorList>
            <person name="Liu CT."/>
            <person name="Lee KB."/>
            <person name="Wang YS."/>
            <person name="Peng MH."/>
            <person name="Lee KT."/>
            <person name="Suzuki S."/>
            <person name="Suzuki T."/>
            <person name="Oyaizu H."/>
        </authorList>
    </citation>
    <scope>NUCLEOTIDE SEQUENCE [LARGE SCALE GENOMIC DNA]</scope>
    <source>
        <strain evidence="3">ATCC 43989 / DSM 5975 / JCM 20966 / LMG 6465 / NBRC 14845 / NCIMB 13405 / ORS 571</strain>
    </source>
</reference>
<feature type="region of interest" description="Disordered" evidence="1">
    <location>
        <begin position="235"/>
        <end position="268"/>
    </location>
</feature>
<dbReference type="RefSeq" id="WP_012172426.1">
    <property type="nucleotide sequence ID" value="NC_009937.1"/>
</dbReference>
<dbReference type="InterPro" id="IPR027417">
    <property type="entry name" value="P-loop_NTPase"/>
</dbReference>
<dbReference type="KEGG" id="azc:AZC_3906"/>
<dbReference type="InterPro" id="IPR017026">
    <property type="entry name" value="ImuA"/>
</dbReference>
<name>A8IKG7_AZOC5</name>
<dbReference type="PIRSF" id="PIRSF034285">
    <property type="entry name" value="UCP034285"/>
    <property type="match status" value="1"/>
</dbReference>